<dbReference type="RefSeq" id="XP_003026210.1">
    <property type="nucleotide sequence ID" value="XM_003026164.1"/>
</dbReference>
<dbReference type="AlphaFoldDB" id="D8QL95"/>
<sequence length="860" mass="95165">MARNPIRWASRIAINRGIMLGEEGPIANAQQCTRFSAPPAAASARFRGAYMRSRLGERQLADGRYLDFKVDSASTPFIDPLPRQVRALLVVSASPADMNYAGFAASASSDCNFDIPIRARIYCFGPSSLFETESSPSTSSVIETPIASEPIPTALACRHGVLARRVILHRASRHSSSLTDRVRLGSPCVLRELAEAAEMQQNLLRDLGLCPQAVFSVHWIEDLHCPVVRVTFYGPISSPCIARAVVVDGTHGRYLLVDHERLIDQFKSNGCQCSFLATIISAARELRLRVRADSLRLLKIMASKRGVEFYDKQLGMLHDILDTAHEIGTLPGETPLADGDIRVTALRRALTKGAKFVFGILVSEPPASPLTADDKRVEIVLTSIAAFASICDAEKRLRSRNLLPLLRTLWPHIVQWGALVHPARGYLVCTPALRESGRDTTSLACAYWAIVDSDAAHCKPFIEAYPDLIAQACELWIHFPRYVPSAAGSTSSSAYSAIATIVKLHDRLATSAAESIDNDCSLLLQDLLRVAGTSRGLYRAWIRQTEFLTRSLLTQPFLEHIWPNHFVVLDIIAGQPAFQIRTVLLGLIATVTSTAIRCAASNQTRRGAQHAARSLASLFLMADDNRPLVRAIDAGLLDLLSTLCRPSDSTYVVDLMRYVAPAVMQARVYRAIIRRNPAVKYYPSGRKLGSGSWDDVAMAVNLAHDLYYSSHHQKHWRQYLPCHNEQGPHNRALCVCPCAEAFYCSGSCQRIHWAVHRRLSLGDTLFILGTLRFHLKAHIKVLNLQVSAYHQALVTSGQSKQIVVDLNVLNEIPLTKHDVYFREADDPGLSDVIAFEASFRVGSTIIKRPLPFFCHIKDLF</sequence>
<protein>
    <recommendedName>
        <fullName evidence="3">MYND-type domain-containing protein</fullName>
    </recommendedName>
</protein>
<feature type="non-terminal residue" evidence="1">
    <location>
        <position position="860"/>
    </location>
</feature>
<organism evidence="2">
    <name type="scientific">Schizophyllum commune (strain H4-8 / FGSC 9210)</name>
    <name type="common">Split gill fungus</name>
    <dbReference type="NCBI Taxonomy" id="578458"/>
    <lineage>
        <taxon>Eukaryota</taxon>
        <taxon>Fungi</taxon>
        <taxon>Dikarya</taxon>
        <taxon>Basidiomycota</taxon>
        <taxon>Agaricomycotina</taxon>
        <taxon>Agaricomycetes</taxon>
        <taxon>Agaricomycetidae</taxon>
        <taxon>Agaricales</taxon>
        <taxon>Schizophyllaceae</taxon>
        <taxon>Schizophyllum</taxon>
    </lineage>
</organism>
<name>D8QL95_SCHCM</name>
<evidence type="ECO:0000313" key="2">
    <source>
        <dbReference type="Proteomes" id="UP000007431"/>
    </source>
</evidence>
<accession>D8QL95</accession>
<dbReference type="EMBL" id="GL377318">
    <property type="protein sequence ID" value="EFI91307.1"/>
    <property type="molecule type" value="Genomic_DNA"/>
</dbReference>
<keyword evidence="2" id="KW-1185">Reference proteome</keyword>
<gene>
    <name evidence="1" type="ORF">SCHCODRAFT_114615</name>
</gene>
<evidence type="ECO:0000313" key="1">
    <source>
        <dbReference type="EMBL" id="EFI91307.1"/>
    </source>
</evidence>
<proteinExistence type="predicted"/>
<dbReference type="HOGENOM" id="CLU_332641_0_0_1"/>
<reference evidence="1 2" key="1">
    <citation type="journal article" date="2010" name="Nat. Biotechnol.">
        <title>Genome sequence of the model mushroom Schizophyllum commune.</title>
        <authorList>
            <person name="Ohm R.A."/>
            <person name="de Jong J.F."/>
            <person name="Lugones L.G."/>
            <person name="Aerts A."/>
            <person name="Kothe E."/>
            <person name="Stajich J.E."/>
            <person name="de Vries R.P."/>
            <person name="Record E."/>
            <person name="Levasseur A."/>
            <person name="Baker S.E."/>
            <person name="Bartholomew K.A."/>
            <person name="Coutinho P.M."/>
            <person name="Erdmann S."/>
            <person name="Fowler T.J."/>
            <person name="Gathman A.C."/>
            <person name="Lombard V."/>
            <person name="Henrissat B."/>
            <person name="Knabe N."/>
            <person name="Kuees U."/>
            <person name="Lilly W.W."/>
            <person name="Lindquist E."/>
            <person name="Lucas S."/>
            <person name="Magnuson J.K."/>
            <person name="Piumi F."/>
            <person name="Raudaskoski M."/>
            <person name="Salamov A."/>
            <person name="Schmutz J."/>
            <person name="Schwarze F.W.M.R."/>
            <person name="vanKuyk P.A."/>
            <person name="Horton J.S."/>
            <person name="Grigoriev I.V."/>
            <person name="Woesten H.A.B."/>
        </authorList>
    </citation>
    <scope>NUCLEOTIDE SEQUENCE [LARGE SCALE GENOMIC DNA]</scope>
    <source>
        <strain evidence="2">H4-8 / FGSC 9210</strain>
    </source>
</reference>
<dbReference type="VEuPathDB" id="FungiDB:SCHCODRAFT_02719608"/>
<dbReference type="Proteomes" id="UP000007431">
    <property type="component" value="Unassembled WGS sequence"/>
</dbReference>
<dbReference type="GeneID" id="9589121"/>
<dbReference type="OrthoDB" id="432970at2759"/>
<dbReference type="KEGG" id="scm:SCHCO_02719608"/>
<dbReference type="InParanoid" id="D8QL95"/>
<evidence type="ECO:0008006" key="3">
    <source>
        <dbReference type="Google" id="ProtNLM"/>
    </source>
</evidence>